<dbReference type="Proteomes" id="UP000585474">
    <property type="component" value="Unassembled WGS sequence"/>
</dbReference>
<keyword evidence="1" id="KW-0489">Methyltransferase</keyword>
<evidence type="ECO:0000313" key="2">
    <source>
        <dbReference type="Proteomes" id="UP000585474"/>
    </source>
</evidence>
<gene>
    <name evidence="1" type="ORF">Acr_27g0006620</name>
</gene>
<dbReference type="AlphaFoldDB" id="A0A7J0H736"/>
<keyword evidence="1" id="KW-0808">Transferase</keyword>
<name>A0A7J0H736_9ERIC</name>
<dbReference type="GO" id="GO:0008168">
    <property type="term" value="F:methyltransferase activity"/>
    <property type="evidence" value="ECO:0007669"/>
    <property type="project" value="UniProtKB-KW"/>
</dbReference>
<protein>
    <submittedName>
        <fullName evidence="1">Serine transhydroxymethyltransferase 1</fullName>
    </submittedName>
</protein>
<evidence type="ECO:0000313" key="1">
    <source>
        <dbReference type="EMBL" id="GFZ18923.1"/>
    </source>
</evidence>
<comment type="caution">
    <text evidence="1">The sequence shown here is derived from an EMBL/GenBank/DDBJ whole genome shotgun (WGS) entry which is preliminary data.</text>
</comment>
<dbReference type="InterPro" id="IPR015422">
    <property type="entry name" value="PyrdxlP-dep_Trfase_small"/>
</dbReference>
<organism evidence="1 2">
    <name type="scientific">Actinidia rufa</name>
    <dbReference type="NCBI Taxonomy" id="165716"/>
    <lineage>
        <taxon>Eukaryota</taxon>
        <taxon>Viridiplantae</taxon>
        <taxon>Streptophyta</taxon>
        <taxon>Embryophyta</taxon>
        <taxon>Tracheophyta</taxon>
        <taxon>Spermatophyta</taxon>
        <taxon>Magnoliopsida</taxon>
        <taxon>eudicotyledons</taxon>
        <taxon>Gunneridae</taxon>
        <taxon>Pentapetalae</taxon>
        <taxon>asterids</taxon>
        <taxon>Ericales</taxon>
        <taxon>Actinidiaceae</taxon>
        <taxon>Actinidia</taxon>
    </lineage>
</organism>
<dbReference type="GO" id="GO:0032259">
    <property type="term" value="P:methylation"/>
    <property type="evidence" value="ECO:0007669"/>
    <property type="project" value="UniProtKB-KW"/>
</dbReference>
<reference evidence="1 2" key="1">
    <citation type="submission" date="2019-07" db="EMBL/GenBank/DDBJ databases">
        <title>De Novo Assembly of kiwifruit Actinidia rufa.</title>
        <authorList>
            <person name="Sugita-Konishi S."/>
            <person name="Sato K."/>
            <person name="Mori E."/>
            <person name="Abe Y."/>
            <person name="Kisaki G."/>
            <person name="Hamano K."/>
            <person name="Suezawa K."/>
            <person name="Otani M."/>
            <person name="Fukuda T."/>
            <person name="Manabe T."/>
            <person name="Gomi K."/>
            <person name="Tabuchi M."/>
            <person name="Akimitsu K."/>
            <person name="Kataoka I."/>
        </authorList>
    </citation>
    <scope>NUCLEOTIDE SEQUENCE [LARGE SCALE GENOMIC DNA]</scope>
    <source>
        <strain evidence="2">cv. Fuchu</strain>
    </source>
</reference>
<dbReference type="EMBL" id="BJWL01000027">
    <property type="protein sequence ID" value="GFZ18923.1"/>
    <property type="molecule type" value="Genomic_DNA"/>
</dbReference>
<keyword evidence="2" id="KW-1185">Reference proteome</keyword>
<dbReference type="Gene3D" id="3.90.1150.10">
    <property type="entry name" value="Aspartate Aminotransferase, domain 1"/>
    <property type="match status" value="1"/>
</dbReference>
<accession>A0A7J0H736</accession>
<proteinExistence type="predicted"/>
<sequence>MCLWRRVIALCNGWNALNGNYWFDRICYGWTVQPCKDAFGIDIEPADGLAPAMTPEFKACQEQVLSNCSKVLMVPELKRCWNLFILQSMKFTVPGDVSAMVRGGIKNPCFTSREFVEVEEGFPGVAHVFDAAAPVKGRSSKTFWQQVQSSGPIQSEIANLRHDVEVLIMASAGLRDMGWDGIQ</sequence>